<feature type="compositionally biased region" description="Basic residues" evidence="5">
    <location>
        <begin position="790"/>
        <end position="799"/>
    </location>
</feature>
<dbReference type="PROSITE" id="PS51450">
    <property type="entry name" value="LRR"/>
    <property type="match status" value="1"/>
</dbReference>
<evidence type="ECO:0008006" key="8">
    <source>
        <dbReference type="Google" id="ProtNLM"/>
    </source>
</evidence>
<dbReference type="GO" id="GO:0005737">
    <property type="term" value="C:cytoplasm"/>
    <property type="evidence" value="ECO:0007669"/>
    <property type="project" value="UniProtKB-SubCell"/>
</dbReference>
<organism evidence="6 7">
    <name type="scientific">Mortierella alpina</name>
    <name type="common">Oleaginous fungus</name>
    <name type="synonym">Mortierella renispora</name>
    <dbReference type="NCBI Taxonomy" id="64518"/>
    <lineage>
        <taxon>Eukaryota</taxon>
        <taxon>Fungi</taxon>
        <taxon>Fungi incertae sedis</taxon>
        <taxon>Mucoromycota</taxon>
        <taxon>Mortierellomycotina</taxon>
        <taxon>Mortierellomycetes</taxon>
        <taxon>Mortierellales</taxon>
        <taxon>Mortierellaceae</taxon>
        <taxon>Mortierella</taxon>
    </lineage>
</organism>
<evidence type="ECO:0000313" key="6">
    <source>
        <dbReference type="EMBL" id="KAG9319363.1"/>
    </source>
</evidence>
<dbReference type="SUPFAM" id="SSF52075">
    <property type="entry name" value="Outer arm dynein light chain 1"/>
    <property type="match status" value="1"/>
</dbReference>
<name>A0A9P7ZW67_MORAP</name>
<feature type="region of interest" description="Disordered" evidence="5">
    <location>
        <begin position="26"/>
        <end position="50"/>
    </location>
</feature>
<feature type="compositionally biased region" description="Low complexity" evidence="5">
    <location>
        <begin position="853"/>
        <end position="871"/>
    </location>
</feature>
<feature type="compositionally biased region" description="Low complexity" evidence="5">
    <location>
        <begin position="769"/>
        <end position="779"/>
    </location>
</feature>
<dbReference type="InterPro" id="IPR001611">
    <property type="entry name" value="Leu-rich_rpt"/>
</dbReference>
<feature type="compositionally biased region" description="Basic residues" evidence="5">
    <location>
        <begin position="872"/>
        <end position="890"/>
    </location>
</feature>
<evidence type="ECO:0000256" key="5">
    <source>
        <dbReference type="SAM" id="MobiDB-lite"/>
    </source>
</evidence>
<feature type="region of interest" description="Disordered" evidence="5">
    <location>
        <begin position="384"/>
        <end position="430"/>
    </location>
</feature>
<sequence>MDKPINGDKYIRTLSHYLRHNQRRLVPTATDNDSNSSSSGSGSAGHGARSFVTPSDPMAAAYSGMVNSLWSMGTAVVNTMAPAAESPPTTAQDRDSFSGAWDGTGSVPADANPRERQLYLQAQLKAPIFPLDLYYLLYLLDRFELAGIEIEGWDGSTPRSVGDTNPRVLNAASAGGGGNGAGQAGPNSSTYSSFPPPASSTRPQSIRSFSSTALSTLTLITGWKQWSNAASANNGATIEDDVHFIHKFLKNIAGLRLVAKIPPGLDVPGKGRIEGYSADAILNIYDAGRSFSKQQLVLPLASTFSSLTHLELHKIPPRSIEGWETLMVQLKSLVIIQAGIEDVHDVIVTAVIESERRRRRRVSKEKNRAVLIRQEQREALKDATLISKGRRLGQGSGSSSVSSSSSSVSSSPDSSNPSSPSNSPILGPDSYSEDEQAILRSIKMWPALRHLSVSDNALPTLQHNDTFAQTLAVVSLDLSHNLLIAPPPGLIHLHNLQSLNMSYNMMESVQAIYQILGNIAVLDLRGNRLASLCGLERLWNLEKVDVRDNRLEEAAEVGRLAALPGIREVWAESNPFCEKQTRYRLEILAVFKANGHDLLLDGTFASFVEKRSLANMSPTAFSTTLSSINNVNLANIPAASAPTATLAKGLASPPPRVTRPSAAGISSESHEGHRVSSKGSNSSSQSATKKEGYLNATSPPGSNPSSPVKLVKKKLVKSSKRVKRLVNLDSDHDNEEEVDQRRSHDAEDPSKILGPPVEITKKKKKTKKPAAGATAATDDTIAHEGEEKKTKKKVVKKKSQGPVSFAGDDLSQHGHAAHHDGHDPTVDHSEGKDNHHVHRVAHLEHSMANMQVQRNSSDNDSSGDRPSSPSQQHHHRHQRQPSRGILKKSTSRGFDQSSITGPSSPRMGPASYDDSSSDEGGAEGYRRKIEAMRNEAGSNWLKVLAEMDSETQIRKNSEAGQFR</sequence>
<feature type="compositionally biased region" description="Gly residues" evidence="5">
    <location>
        <begin position="174"/>
        <end position="183"/>
    </location>
</feature>
<proteinExistence type="predicted"/>
<dbReference type="PANTHER" id="PTHR15454:SF69">
    <property type="entry name" value="SERINE_THREONINE-PROTEIN KINASE 11-INTERACTING PROTEIN"/>
    <property type="match status" value="1"/>
</dbReference>
<evidence type="ECO:0000313" key="7">
    <source>
        <dbReference type="Proteomes" id="UP000717515"/>
    </source>
</evidence>
<evidence type="ECO:0000256" key="2">
    <source>
        <dbReference type="ARBA" id="ARBA00022490"/>
    </source>
</evidence>
<feature type="compositionally biased region" description="Basic residues" evidence="5">
    <location>
        <begin position="710"/>
        <end position="724"/>
    </location>
</feature>
<keyword evidence="4" id="KW-0677">Repeat</keyword>
<keyword evidence="3" id="KW-0433">Leucine-rich repeat</keyword>
<keyword evidence="2" id="KW-0963">Cytoplasm</keyword>
<feature type="compositionally biased region" description="Basic and acidic residues" evidence="5">
    <location>
        <begin position="817"/>
        <end position="834"/>
    </location>
</feature>
<accession>A0A9P7ZW67</accession>
<dbReference type="InterPro" id="IPR032675">
    <property type="entry name" value="LRR_dom_sf"/>
</dbReference>
<feature type="compositionally biased region" description="Polar residues" evidence="5">
    <location>
        <begin position="891"/>
        <end position="903"/>
    </location>
</feature>
<reference evidence="6" key="1">
    <citation type="submission" date="2021-07" db="EMBL/GenBank/DDBJ databases">
        <title>Draft genome of Mortierella alpina, strain LL118, isolated from an aspen leaf litter sample.</title>
        <authorList>
            <person name="Yang S."/>
            <person name="Vinatzer B.A."/>
        </authorList>
    </citation>
    <scope>NUCLEOTIDE SEQUENCE</scope>
    <source>
        <strain evidence="6">LL118</strain>
    </source>
</reference>
<feature type="region of interest" description="Disordered" evidence="5">
    <location>
        <begin position="154"/>
        <end position="205"/>
    </location>
</feature>
<comment type="subcellular location">
    <subcellularLocation>
        <location evidence="1">Cytoplasm</location>
    </subcellularLocation>
</comment>
<feature type="compositionally biased region" description="Low complexity" evidence="5">
    <location>
        <begin position="31"/>
        <end position="41"/>
    </location>
</feature>
<dbReference type="PANTHER" id="PTHR15454">
    <property type="entry name" value="NISCHARIN RELATED"/>
    <property type="match status" value="1"/>
</dbReference>
<comment type="caution">
    <text evidence="6">The sequence shown here is derived from an EMBL/GenBank/DDBJ whole genome shotgun (WGS) entry which is preliminary data.</text>
</comment>
<evidence type="ECO:0000256" key="4">
    <source>
        <dbReference type="ARBA" id="ARBA00022737"/>
    </source>
</evidence>
<dbReference type="Proteomes" id="UP000717515">
    <property type="component" value="Unassembled WGS sequence"/>
</dbReference>
<evidence type="ECO:0000256" key="1">
    <source>
        <dbReference type="ARBA" id="ARBA00004496"/>
    </source>
</evidence>
<feature type="compositionally biased region" description="Basic and acidic residues" evidence="5">
    <location>
        <begin position="739"/>
        <end position="750"/>
    </location>
</feature>
<gene>
    <name evidence="6" type="ORF">KVV02_005615</name>
</gene>
<feature type="region of interest" description="Disordered" evidence="5">
    <location>
        <begin position="646"/>
        <end position="927"/>
    </location>
</feature>
<dbReference type="EMBL" id="JAIFTL010000478">
    <property type="protein sequence ID" value="KAG9319363.1"/>
    <property type="molecule type" value="Genomic_DNA"/>
</dbReference>
<feature type="compositionally biased region" description="Low complexity" evidence="5">
    <location>
        <begin position="677"/>
        <end position="686"/>
    </location>
</feature>
<evidence type="ECO:0000256" key="3">
    <source>
        <dbReference type="ARBA" id="ARBA00022614"/>
    </source>
</evidence>
<feature type="compositionally biased region" description="Basic and acidic residues" evidence="5">
    <location>
        <begin position="780"/>
        <end position="789"/>
    </location>
</feature>
<dbReference type="Gene3D" id="3.80.10.10">
    <property type="entry name" value="Ribonuclease Inhibitor"/>
    <property type="match status" value="1"/>
</dbReference>
<dbReference type="AlphaFoldDB" id="A0A9P7ZW67"/>
<protein>
    <recommendedName>
        <fullName evidence="8">Leucine rich repeat domain-containing protein</fullName>
    </recommendedName>
</protein>
<feature type="compositionally biased region" description="Low complexity" evidence="5">
    <location>
        <begin position="397"/>
        <end position="424"/>
    </location>
</feature>